<dbReference type="PATRIC" id="fig|1330330.3.peg.134"/>
<keyword evidence="2" id="KW-1185">Reference proteome</keyword>
<evidence type="ECO:0008006" key="3">
    <source>
        <dbReference type="Google" id="ProtNLM"/>
    </source>
</evidence>
<dbReference type="KEGG" id="kpf:IX53_00710"/>
<reference evidence="1 2" key="1">
    <citation type="submission" date="2015-04" db="EMBL/GenBank/DDBJ databases">
        <title>Complete Genome Sequence of Kosmotoga pacifica SLHLJ1.</title>
        <authorList>
            <person name="Jiang L.J."/>
            <person name="Shao Z.Z."/>
            <person name="Jebbar M."/>
        </authorList>
    </citation>
    <scope>NUCLEOTIDE SEQUENCE [LARGE SCALE GENOMIC DNA]</scope>
    <source>
        <strain evidence="1 2">SLHLJ1</strain>
    </source>
</reference>
<dbReference type="Proteomes" id="UP000035159">
    <property type="component" value="Chromosome"/>
</dbReference>
<dbReference type="STRING" id="1330330.IX53_00710"/>
<organism evidence="1 2">
    <name type="scientific">Kosmotoga pacifica</name>
    <dbReference type="NCBI Taxonomy" id="1330330"/>
    <lineage>
        <taxon>Bacteria</taxon>
        <taxon>Thermotogati</taxon>
        <taxon>Thermotogota</taxon>
        <taxon>Thermotogae</taxon>
        <taxon>Kosmotogales</taxon>
        <taxon>Kosmotogaceae</taxon>
        <taxon>Kosmotoga</taxon>
    </lineage>
</organism>
<proteinExistence type="predicted"/>
<protein>
    <recommendedName>
        <fullName evidence="3">HK97 gp10 family phage protein</fullName>
    </recommendedName>
</protein>
<dbReference type="EMBL" id="CP011232">
    <property type="protein sequence ID" value="AKI96582.1"/>
    <property type="molecule type" value="Genomic_DNA"/>
</dbReference>
<gene>
    <name evidence="1" type="ORF">IX53_00710</name>
</gene>
<dbReference type="InterPro" id="IPR010064">
    <property type="entry name" value="HK97-gp10_tail"/>
</dbReference>
<dbReference type="AlphaFoldDB" id="A0A0G2Z4V3"/>
<accession>A0A0G2Z4V3</accession>
<dbReference type="RefSeq" id="WP_047753717.1">
    <property type="nucleotide sequence ID" value="NZ_CAJUHA010000002.1"/>
</dbReference>
<evidence type="ECO:0000313" key="2">
    <source>
        <dbReference type="Proteomes" id="UP000035159"/>
    </source>
</evidence>
<name>A0A0G2Z4V3_9BACT</name>
<evidence type="ECO:0000313" key="1">
    <source>
        <dbReference type="EMBL" id="AKI96582.1"/>
    </source>
</evidence>
<dbReference type="Pfam" id="PF04883">
    <property type="entry name" value="HK97-gp10_like"/>
    <property type="match status" value="1"/>
</dbReference>
<sequence length="129" mass="15345">MGNFIGLVIPPDVQRKWEKAIRDLGEEARKEAVNVIKDTVMDLRTRIVQKTPVEKGRLQQSLQEPSAVEIKERDLEGRVFTNVEYAPRVEYQFCKRHGIKHLMFTRSMEEMRPKFLNRLEKAYRELMRK</sequence>